<dbReference type="SUPFAM" id="SSF49478">
    <property type="entry name" value="Cna protein B-type domain"/>
    <property type="match status" value="1"/>
</dbReference>
<feature type="domain" description="OmpA-like" evidence="6">
    <location>
        <begin position="535"/>
        <end position="656"/>
    </location>
</feature>
<dbReference type="InterPro" id="IPR036737">
    <property type="entry name" value="OmpA-like_sf"/>
</dbReference>
<gene>
    <name evidence="7" type="ORF">AV926_18090</name>
</gene>
<dbReference type="PANTHER" id="PTHR30329">
    <property type="entry name" value="STATOR ELEMENT OF FLAGELLAR MOTOR COMPLEX"/>
    <property type="match status" value="1"/>
</dbReference>
<evidence type="ECO:0000256" key="5">
    <source>
        <dbReference type="SAM" id="SignalP"/>
    </source>
</evidence>
<dbReference type="SUPFAM" id="SSF82171">
    <property type="entry name" value="DPP6 N-terminal domain-like"/>
    <property type="match status" value="1"/>
</dbReference>
<dbReference type="InterPro" id="IPR011990">
    <property type="entry name" value="TPR-like_helical_dom_sf"/>
</dbReference>
<dbReference type="InterPro" id="IPR011042">
    <property type="entry name" value="6-blade_b-propeller_TolB-like"/>
</dbReference>
<dbReference type="Gene3D" id="1.25.40.10">
    <property type="entry name" value="Tetratricopeptide repeat domain"/>
    <property type="match status" value="1"/>
</dbReference>
<dbReference type="Pfam" id="PF07676">
    <property type="entry name" value="PD40"/>
    <property type="match status" value="3"/>
</dbReference>
<proteinExistence type="predicted"/>
<name>A0A163UYA9_9FLAO</name>
<dbReference type="EMBL" id="LQNU01000097">
    <property type="protein sequence ID" value="KZE74050.1"/>
    <property type="molecule type" value="Genomic_DNA"/>
</dbReference>
<keyword evidence="8" id="KW-1185">Reference proteome</keyword>
<dbReference type="Pfam" id="PF00691">
    <property type="entry name" value="OmpA"/>
    <property type="match status" value="1"/>
</dbReference>
<protein>
    <submittedName>
        <fullName evidence="7">Flagellar motor protein MotB</fullName>
    </submittedName>
</protein>
<accession>A0A163UYA9</accession>
<dbReference type="InterPro" id="IPR006664">
    <property type="entry name" value="OMP_bac"/>
</dbReference>
<evidence type="ECO:0000313" key="8">
    <source>
        <dbReference type="Proteomes" id="UP000076630"/>
    </source>
</evidence>
<dbReference type="PROSITE" id="PS51123">
    <property type="entry name" value="OMPA_2"/>
    <property type="match status" value="1"/>
</dbReference>
<organism evidence="7 8">
    <name type="scientific">Myroides marinus</name>
    <dbReference type="NCBI Taxonomy" id="703342"/>
    <lineage>
        <taxon>Bacteria</taxon>
        <taxon>Pseudomonadati</taxon>
        <taxon>Bacteroidota</taxon>
        <taxon>Flavobacteriia</taxon>
        <taxon>Flavobacteriales</taxon>
        <taxon>Flavobacteriaceae</taxon>
        <taxon>Myroides</taxon>
    </lineage>
</organism>
<dbReference type="Gene3D" id="2.60.40.1120">
    <property type="entry name" value="Carboxypeptidase-like, regulatory domain"/>
    <property type="match status" value="1"/>
</dbReference>
<keyword evidence="7" id="KW-0282">Flagellum</keyword>
<sequence>MRKQLLKISLFGLLLLAGVSAQAQRTAEKKADKEYQTQAYVDAIKIYERIAKKGYTNADMLMKLADAYYFNGKLPEANQWYTELFEGEYDDKGKTAIAAEYYYRYAQTLKSIENYDKSKQMMEEFAKLEGDDSRAQLFEASKDRYLKEIENNSERYDLKNISVNTEYSDYGATLYGDQLIYTSARNTDHQSGKRLHDWTNESFTSLFSSKINADGTFDEPQRFAPELETKVNEATAVFTQDGKTMYFTRNNTNLKGKRRLNKGNSTLLKIYKATLSEEGKWVNIEELPFNSDNYNTAHPALTPDDKWLYFSSDREGTLGQSDIFRVALYPTGEYGKVENVGKKVNTAGRETFPFISKDHFLFFSSDGHPGLGGLDVFVAKINVDGSIGNASNMGTPINSSTDDFGFYVDKKTRKGFVSSNRANGVGGDDIYFFMEKVCHQILEGIVFDKDTKEVLANAKVTIYNNAYNTIREITTDENGYYKVEDLDCNKKYRLKAEAIKYNTEEVVVLMDAKIGGIKKQDIALEKTEKPISKDDDLFKKLKLNPIYFDFDKSNIRRDASIELMKVVEVLKEYPTMKIDVRSHTDSRGNDDYNLKLSDRRAKSTVAWIISQGIEASRITGQGYGETQLQNKCSNGVPCTVEEHQLNRRSEFIVTEL</sequence>
<dbReference type="SUPFAM" id="SSF103088">
    <property type="entry name" value="OmpA-like"/>
    <property type="match status" value="1"/>
</dbReference>
<evidence type="ECO:0000313" key="7">
    <source>
        <dbReference type="EMBL" id="KZE74050.1"/>
    </source>
</evidence>
<comment type="subcellular location">
    <subcellularLocation>
        <location evidence="1">Cell outer membrane</location>
    </subcellularLocation>
</comment>
<keyword evidence="7" id="KW-0966">Cell projection</keyword>
<comment type="caution">
    <text evidence="7">The sequence shown here is derived from an EMBL/GenBank/DDBJ whole genome shotgun (WGS) entry which is preliminary data.</text>
</comment>
<dbReference type="InterPro" id="IPR006665">
    <property type="entry name" value="OmpA-like"/>
</dbReference>
<dbReference type="PANTHER" id="PTHR30329:SF21">
    <property type="entry name" value="LIPOPROTEIN YIAD-RELATED"/>
    <property type="match status" value="1"/>
</dbReference>
<keyword evidence="7" id="KW-0969">Cilium</keyword>
<feature type="signal peptide" evidence="5">
    <location>
        <begin position="1"/>
        <end position="23"/>
    </location>
</feature>
<evidence type="ECO:0000256" key="3">
    <source>
        <dbReference type="ARBA" id="ARBA00023237"/>
    </source>
</evidence>
<dbReference type="AlphaFoldDB" id="A0A163UYA9"/>
<evidence type="ECO:0000259" key="6">
    <source>
        <dbReference type="PROSITE" id="PS51123"/>
    </source>
</evidence>
<reference evidence="7 8" key="1">
    <citation type="submission" date="2016-01" db="EMBL/GenBank/DDBJ databases">
        <title>Whole genome sequencing of Myroides marinus L41.</title>
        <authorList>
            <person name="Hong K.W."/>
        </authorList>
    </citation>
    <scope>NUCLEOTIDE SEQUENCE [LARGE SCALE GENOMIC DNA]</scope>
    <source>
        <strain evidence="7 8">L41</strain>
    </source>
</reference>
<dbReference type="GO" id="GO:0009279">
    <property type="term" value="C:cell outer membrane"/>
    <property type="evidence" value="ECO:0007669"/>
    <property type="project" value="UniProtKB-SubCell"/>
</dbReference>
<evidence type="ECO:0000256" key="4">
    <source>
        <dbReference type="PROSITE-ProRule" id="PRU00473"/>
    </source>
</evidence>
<dbReference type="OrthoDB" id="9809364at2"/>
<evidence type="ECO:0000256" key="1">
    <source>
        <dbReference type="ARBA" id="ARBA00004442"/>
    </source>
</evidence>
<dbReference type="Gene3D" id="3.30.1330.60">
    <property type="entry name" value="OmpA-like domain"/>
    <property type="match status" value="1"/>
</dbReference>
<evidence type="ECO:0000256" key="2">
    <source>
        <dbReference type="ARBA" id="ARBA00023136"/>
    </source>
</evidence>
<dbReference type="Proteomes" id="UP000076630">
    <property type="component" value="Unassembled WGS sequence"/>
</dbReference>
<dbReference type="Pfam" id="PF13620">
    <property type="entry name" value="CarboxypepD_reg"/>
    <property type="match status" value="1"/>
</dbReference>
<keyword evidence="2 4" id="KW-0472">Membrane</keyword>
<dbReference type="RefSeq" id="WP_038987823.1">
    <property type="nucleotide sequence ID" value="NZ_JWJO01000066.1"/>
</dbReference>
<keyword evidence="3" id="KW-0998">Cell outer membrane</keyword>
<dbReference type="Gene3D" id="2.120.10.30">
    <property type="entry name" value="TolB, C-terminal domain"/>
    <property type="match status" value="1"/>
</dbReference>
<dbReference type="PRINTS" id="PR01021">
    <property type="entry name" value="OMPADOMAIN"/>
</dbReference>
<dbReference type="CDD" id="cd07185">
    <property type="entry name" value="OmpA_C-like"/>
    <property type="match status" value="1"/>
</dbReference>
<keyword evidence="5" id="KW-0732">Signal</keyword>
<dbReference type="InterPro" id="IPR011659">
    <property type="entry name" value="WD40"/>
</dbReference>
<feature type="chain" id="PRO_5007846516" evidence="5">
    <location>
        <begin position="24"/>
        <end position="656"/>
    </location>
</feature>
<dbReference type="InterPro" id="IPR050330">
    <property type="entry name" value="Bact_OuterMem_StrucFunc"/>
</dbReference>
<dbReference type="SUPFAM" id="SSF48452">
    <property type="entry name" value="TPR-like"/>
    <property type="match status" value="1"/>
</dbReference>